<evidence type="ECO:0000256" key="4">
    <source>
        <dbReference type="ARBA" id="ARBA00023004"/>
    </source>
</evidence>
<evidence type="ECO:0000256" key="3">
    <source>
        <dbReference type="ARBA" id="ARBA00022982"/>
    </source>
</evidence>
<evidence type="ECO:0000313" key="8">
    <source>
        <dbReference type="Proteomes" id="UP000176376"/>
    </source>
</evidence>
<name>A0A1F7JME2_9BACT</name>
<dbReference type="PANTHER" id="PTHR36923">
    <property type="entry name" value="FERREDOXIN"/>
    <property type="match status" value="1"/>
</dbReference>
<dbReference type="GO" id="GO:0005506">
    <property type="term" value="F:iron ion binding"/>
    <property type="evidence" value="ECO:0007669"/>
    <property type="project" value="UniProtKB-UniRule"/>
</dbReference>
<dbReference type="AlphaFoldDB" id="A0A1F7JME2"/>
<keyword evidence="4 6" id="KW-0408">Iron</keyword>
<dbReference type="Gene3D" id="3.30.70.20">
    <property type="match status" value="1"/>
</dbReference>
<proteinExistence type="predicted"/>
<evidence type="ECO:0000256" key="2">
    <source>
        <dbReference type="ARBA" id="ARBA00022723"/>
    </source>
</evidence>
<reference evidence="7 8" key="1">
    <citation type="journal article" date="2016" name="Nat. Commun.">
        <title>Thousands of microbial genomes shed light on interconnected biogeochemical processes in an aquifer system.</title>
        <authorList>
            <person name="Anantharaman K."/>
            <person name="Brown C.T."/>
            <person name="Hug L.A."/>
            <person name="Sharon I."/>
            <person name="Castelle C.J."/>
            <person name="Probst A.J."/>
            <person name="Thomas B.C."/>
            <person name="Singh A."/>
            <person name="Wilkins M.J."/>
            <person name="Karaoz U."/>
            <person name="Brodie E.L."/>
            <person name="Williams K.H."/>
            <person name="Hubbard S.S."/>
            <person name="Banfield J.F."/>
        </authorList>
    </citation>
    <scope>NUCLEOTIDE SEQUENCE [LARGE SCALE GENOMIC DNA]</scope>
</reference>
<dbReference type="InterPro" id="IPR001080">
    <property type="entry name" value="3Fe4S_ferredoxin"/>
</dbReference>
<dbReference type="GO" id="GO:0051536">
    <property type="term" value="F:iron-sulfur cluster binding"/>
    <property type="evidence" value="ECO:0007669"/>
    <property type="project" value="UniProtKB-KW"/>
</dbReference>
<dbReference type="InterPro" id="IPR051269">
    <property type="entry name" value="Fe-S_cluster_ET"/>
</dbReference>
<protein>
    <recommendedName>
        <fullName evidence="6">Ferredoxin</fullName>
    </recommendedName>
</protein>
<dbReference type="PRINTS" id="PR00352">
    <property type="entry name" value="3FE4SFRDOXIN"/>
</dbReference>
<evidence type="ECO:0000256" key="1">
    <source>
        <dbReference type="ARBA" id="ARBA00022448"/>
    </source>
</evidence>
<dbReference type="Pfam" id="PF13459">
    <property type="entry name" value="Fer4_15"/>
    <property type="match status" value="1"/>
</dbReference>
<dbReference type="SUPFAM" id="SSF54862">
    <property type="entry name" value="4Fe-4S ferredoxins"/>
    <property type="match status" value="1"/>
</dbReference>
<keyword evidence="2 6" id="KW-0479">Metal-binding</keyword>
<organism evidence="7 8">
    <name type="scientific">Candidatus Roizmanbacteria bacterium RIFCSPLOWO2_02_FULL_38_10</name>
    <dbReference type="NCBI Taxonomy" id="1802074"/>
    <lineage>
        <taxon>Bacteria</taxon>
        <taxon>Candidatus Roizmaniibacteriota</taxon>
    </lineage>
</organism>
<comment type="caution">
    <text evidence="7">The sequence shown here is derived from an EMBL/GenBank/DDBJ whole genome shotgun (WGS) entry which is preliminary data.</text>
</comment>
<gene>
    <name evidence="7" type="ORF">A3J15_03005</name>
</gene>
<dbReference type="PANTHER" id="PTHR36923:SF3">
    <property type="entry name" value="FERREDOXIN"/>
    <property type="match status" value="1"/>
</dbReference>
<keyword evidence="5 6" id="KW-0411">Iron-sulfur</keyword>
<evidence type="ECO:0000256" key="6">
    <source>
        <dbReference type="RuleBase" id="RU368020"/>
    </source>
</evidence>
<accession>A0A1F7JME2</accession>
<dbReference type="STRING" id="1802074.A3J15_03005"/>
<sequence length="89" mass="9478">MDNLKDPANPSGPVISKNWKIHVDRDLCIGAATCIAIAPKTFLLDSDAKAVILNTVDDEDQNTIVDAAKGCPVAAIIITDDKGEMVFPK</sequence>
<evidence type="ECO:0000313" key="7">
    <source>
        <dbReference type="EMBL" id="OGK56785.1"/>
    </source>
</evidence>
<keyword evidence="1 6" id="KW-0813">Transport</keyword>
<dbReference type="Proteomes" id="UP000176376">
    <property type="component" value="Unassembled WGS sequence"/>
</dbReference>
<keyword evidence="3 6" id="KW-0249">Electron transport</keyword>
<dbReference type="EMBL" id="MGAY01000024">
    <property type="protein sequence ID" value="OGK56785.1"/>
    <property type="molecule type" value="Genomic_DNA"/>
</dbReference>
<dbReference type="GO" id="GO:0009055">
    <property type="term" value="F:electron transfer activity"/>
    <property type="evidence" value="ECO:0007669"/>
    <property type="project" value="UniProtKB-UniRule"/>
</dbReference>
<comment type="function">
    <text evidence="6">Ferredoxins are iron-sulfur proteins that transfer electrons in a wide variety of metabolic reactions.</text>
</comment>
<evidence type="ECO:0000256" key="5">
    <source>
        <dbReference type="ARBA" id="ARBA00023014"/>
    </source>
</evidence>